<feature type="binding site" evidence="3">
    <location>
        <position position="9"/>
    </location>
    <ligand>
        <name>a divalent metal cation</name>
        <dbReference type="ChEBI" id="CHEBI:60240"/>
        <label>1</label>
    </ligand>
</feature>
<reference evidence="4 5" key="1">
    <citation type="submission" date="2016-10" db="EMBL/GenBank/DDBJ databases">
        <authorList>
            <person name="de Groot N.N."/>
        </authorList>
    </citation>
    <scope>NUCLEOTIDE SEQUENCE [LARGE SCALE GENOMIC DNA]</scope>
    <source>
        <strain evidence="4 5">ATCC BAA-466</strain>
    </source>
</reference>
<dbReference type="EMBL" id="FNCK01000003">
    <property type="protein sequence ID" value="SDG12832.1"/>
    <property type="molecule type" value="Genomic_DNA"/>
</dbReference>
<dbReference type="OrthoDB" id="9810005at2"/>
<dbReference type="NCBIfam" id="TIGR00010">
    <property type="entry name" value="YchF/TatD family DNA exonuclease"/>
    <property type="match status" value="1"/>
</dbReference>
<dbReference type="FunFam" id="3.20.20.140:FF:000005">
    <property type="entry name" value="TatD family hydrolase"/>
    <property type="match status" value="1"/>
</dbReference>
<feature type="binding site" evidence="3">
    <location>
        <position position="204"/>
    </location>
    <ligand>
        <name>a divalent metal cation</name>
        <dbReference type="ChEBI" id="CHEBI:60240"/>
        <label>1</label>
    </ligand>
</feature>
<feature type="binding site" evidence="3">
    <location>
        <position position="129"/>
    </location>
    <ligand>
        <name>a divalent metal cation</name>
        <dbReference type="ChEBI" id="CHEBI:60240"/>
        <label>2</label>
    </ligand>
</feature>
<keyword evidence="2" id="KW-0378">Hydrolase</keyword>
<protein>
    <submittedName>
        <fullName evidence="4">TatD DNase family protein</fullName>
    </submittedName>
</protein>
<feature type="binding site" evidence="3">
    <location>
        <position position="93"/>
    </location>
    <ligand>
        <name>a divalent metal cation</name>
        <dbReference type="ChEBI" id="CHEBI:60240"/>
        <label>1</label>
    </ligand>
</feature>
<feature type="binding site" evidence="3">
    <location>
        <position position="7"/>
    </location>
    <ligand>
        <name>a divalent metal cation</name>
        <dbReference type="ChEBI" id="CHEBI:60240"/>
        <label>1</label>
    </ligand>
</feature>
<organism evidence="4 5">
    <name type="scientific">Facklamia miroungae</name>
    <dbReference type="NCBI Taxonomy" id="120956"/>
    <lineage>
        <taxon>Bacteria</taxon>
        <taxon>Bacillati</taxon>
        <taxon>Bacillota</taxon>
        <taxon>Bacilli</taxon>
        <taxon>Lactobacillales</taxon>
        <taxon>Aerococcaceae</taxon>
        <taxon>Facklamia</taxon>
    </lineage>
</organism>
<dbReference type="STRING" id="120956.SAMN05421791_103132"/>
<accession>A0A1G7RQ34</accession>
<dbReference type="InterPro" id="IPR032466">
    <property type="entry name" value="Metal_Hydrolase"/>
</dbReference>
<keyword evidence="1 3" id="KW-0479">Metal-binding</keyword>
<dbReference type="InterPro" id="IPR015991">
    <property type="entry name" value="TatD/YcfH-like"/>
</dbReference>
<dbReference type="RefSeq" id="WP_090289545.1">
    <property type="nucleotide sequence ID" value="NZ_FNCK01000003.1"/>
</dbReference>
<dbReference type="Gene3D" id="3.20.20.140">
    <property type="entry name" value="Metal-dependent hydrolases"/>
    <property type="match status" value="1"/>
</dbReference>
<dbReference type="PANTHER" id="PTHR46124">
    <property type="entry name" value="D-AMINOACYL-TRNA DEACYLASE"/>
    <property type="match status" value="1"/>
</dbReference>
<name>A0A1G7RQ34_9LACT</name>
<keyword evidence="5" id="KW-1185">Reference proteome</keyword>
<dbReference type="PIRSF" id="PIRSF005902">
    <property type="entry name" value="DNase_TatD"/>
    <property type="match status" value="1"/>
</dbReference>
<dbReference type="CDD" id="cd01310">
    <property type="entry name" value="TatD_DNAse"/>
    <property type="match status" value="1"/>
</dbReference>
<evidence type="ECO:0000256" key="1">
    <source>
        <dbReference type="ARBA" id="ARBA00022723"/>
    </source>
</evidence>
<dbReference type="Proteomes" id="UP000199708">
    <property type="component" value="Unassembled WGS sequence"/>
</dbReference>
<dbReference type="PROSITE" id="PS01091">
    <property type="entry name" value="TATD_3"/>
    <property type="match status" value="1"/>
</dbReference>
<feature type="binding site" evidence="3">
    <location>
        <position position="154"/>
    </location>
    <ligand>
        <name>a divalent metal cation</name>
        <dbReference type="ChEBI" id="CHEBI:60240"/>
        <label>2</label>
    </ligand>
</feature>
<evidence type="ECO:0000313" key="5">
    <source>
        <dbReference type="Proteomes" id="UP000199708"/>
    </source>
</evidence>
<dbReference type="PANTHER" id="PTHR46124:SF2">
    <property type="entry name" value="D-AMINOACYL-TRNA DEACYLASE"/>
    <property type="match status" value="1"/>
</dbReference>
<dbReference type="GO" id="GO:0046872">
    <property type="term" value="F:metal ion binding"/>
    <property type="evidence" value="ECO:0007669"/>
    <property type="project" value="UniProtKB-KW"/>
</dbReference>
<dbReference type="SUPFAM" id="SSF51556">
    <property type="entry name" value="Metallo-dependent hydrolases"/>
    <property type="match status" value="1"/>
</dbReference>
<dbReference type="GO" id="GO:0004536">
    <property type="term" value="F:DNA nuclease activity"/>
    <property type="evidence" value="ECO:0007669"/>
    <property type="project" value="InterPro"/>
</dbReference>
<gene>
    <name evidence="4" type="ORF">SAMN05421791_103132</name>
</gene>
<dbReference type="PROSITE" id="PS01090">
    <property type="entry name" value="TATD_2"/>
    <property type="match status" value="1"/>
</dbReference>
<dbReference type="InterPro" id="IPR018228">
    <property type="entry name" value="DNase_TatD-rel_CS"/>
</dbReference>
<dbReference type="Pfam" id="PF01026">
    <property type="entry name" value="TatD_DNase"/>
    <property type="match status" value="1"/>
</dbReference>
<dbReference type="InterPro" id="IPR001130">
    <property type="entry name" value="TatD-like"/>
</dbReference>
<dbReference type="GO" id="GO:0005829">
    <property type="term" value="C:cytosol"/>
    <property type="evidence" value="ECO:0007669"/>
    <property type="project" value="TreeGrafter"/>
</dbReference>
<evidence type="ECO:0000313" key="4">
    <source>
        <dbReference type="EMBL" id="SDG12832.1"/>
    </source>
</evidence>
<dbReference type="AlphaFoldDB" id="A0A1G7RQ34"/>
<evidence type="ECO:0000256" key="2">
    <source>
        <dbReference type="ARBA" id="ARBA00022801"/>
    </source>
</evidence>
<proteinExistence type="predicted"/>
<sequence>MKLFDTHTHLNVSQFQGKEREYLQKAKEAGVEYLAVVGFDRPTIDQSLALSHDCENIISVVGCHPTETIYYDQAFEDDLHAWLELDRVKMLGEIGLDYHWDTSPKDIQIKFFRRQIAIAKEHNLPITIHNREATEDCYRILKEEGVPEAGGIMHSFGEGPEEAKRFLDLGMHLSFSGVLTFKKTDQVRQAALITPLDKLLIETDAPYLAPVPMRGKQNEPAFVKYVAEQLAQLKKLSVDQIAQITSENAFALFKWRPKEEN</sequence>
<evidence type="ECO:0000256" key="3">
    <source>
        <dbReference type="PIRSR" id="PIRSR005902-1"/>
    </source>
</evidence>
<dbReference type="GO" id="GO:0016788">
    <property type="term" value="F:hydrolase activity, acting on ester bonds"/>
    <property type="evidence" value="ECO:0007669"/>
    <property type="project" value="InterPro"/>
</dbReference>
<dbReference type="PROSITE" id="PS01137">
    <property type="entry name" value="TATD_1"/>
    <property type="match status" value="1"/>
</dbReference>